<accession>A0A4V2JFF3</accession>
<comment type="caution">
    <text evidence="3">The sequence shown here is derived from an EMBL/GenBank/DDBJ whole genome shotgun (WGS) entry which is preliminary data.</text>
</comment>
<proteinExistence type="predicted"/>
<evidence type="ECO:0000313" key="3">
    <source>
        <dbReference type="EMBL" id="TBO29188.1"/>
    </source>
</evidence>
<evidence type="ECO:0000259" key="2">
    <source>
        <dbReference type="Pfam" id="PF07589"/>
    </source>
</evidence>
<dbReference type="OrthoDB" id="549537at80840"/>
<feature type="signal peptide" evidence="1">
    <location>
        <begin position="1"/>
        <end position="33"/>
    </location>
</feature>
<evidence type="ECO:0000256" key="1">
    <source>
        <dbReference type="SAM" id="SignalP"/>
    </source>
</evidence>
<sequence length="322" mass="32765">MNRIQQENTMINQAWKKTLAATAVMAAAPLVQAAAYDISFTGGSGVLTFSNCDAQFCYDGSDPATAGGLISALNAGQVNINGVGGAVVSQGMLDPEDPLSRYTASARANVTGATLSASGEVLGVQSEGGVELFATRNSTLSGGSAKVTNLRFDLTNKTIYADLDGFRNAVGSPTSASFRPSLSINLPNQALWTYDSISGPTAISPADLAGADPLAALAAKGFTVTPVPGANGVDVLITARNTISGLKVTTEGFNFFRNSLGLTNAGISALTAVTDYGVVNSTLNFRATAAAAVPEPETVGLALVGVIVAGVAARRRRQLQAA</sequence>
<keyword evidence="1" id="KW-0732">Signal</keyword>
<dbReference type="EMBL" id="SIXI01000005">
    <property type="protein sequence ID" value="TBO29188.1"/>
    <property type="molecule type" value="Genomic_DNA"/>
</dbReference>
<dbReference type="InterPro" id="IPR013424">
    <property type="entry name" value="Ice-binding_C"/>
</dbReference>
<feature type="domain" description="Ice-binding protein C-terminal" evidence="2">
    <location>
        <begin position="292"/>
        <end position="316"/>
    </location>
</feature>
<organism evidence="3 4">
    <name type="scientific">Aquabacterium lacunae</name>
    <dbReference type="NCBI Taxonomy" id="2528630"/>
    <lineage>
        <taxon>Bacteria</taxon>
        <taxon>Pseudomonadati</taxon>
        <taxon>Pseudomonadota</taxon>
        <taxon>Betaproteobacteria</taxon>
        <taxon>Burkholderiales</taxon>
        <taxon>Aquabacterium</taxon>
    </lineage>
</organism>
<evidence type="ECO:0000313" key="4">
    <source>
        <dbReference type="Proteomes" id="UP000292120"/>
    </source>
</evidence>
<keyword evidence="4" id="KW-1185">Reference proteome</keyword>
<gene>
    <name evidence="3" type="ORF">EYS42_12305</name>
</gene>
<reference evidence="3 4" key="1">
    <citation type="submission" date="2019-02" db="EMBL/GenBank/DDBJ databases">
        <title>Aquabacterium sp. strain KMB7.</title>
        <authorList>
            <person name="Chen W.-M."/>
        </authorList>
    </citation>
    <scope>NUCLEOTIDE SEQUENCE [LARGE SCALE GENOMIC DNA]</scope>
    <source>
        <strain evidence="3 4">KMB7</strain>
    </source>
</reference>
<dbReference type="Proteomes" id="UP000292120">
    <property type="component" value="Unassembled WGS sequence"/>
</dbReference>
<name>A0A4V2JFF3_9BURK</name>
<protein>
    <submittedName>
        <fullName evidence="3">PEP-CTERM sorting domain-containing protein</fullName>
    </submittedName>
</protein>
<dbReference type="AlphaFoldDB" id="A0A4V2JFF3"/>
<feature type="chain" id="PRO_5020589524" evidence="1">
    <location>
        <begin position="34"/>
        <end position="322"/>
    </location>
</feature>
<dbReference type="Pfam" id="PF07589">
    <property type="entry name" value="PEP-CTERM"/>
    <property type="match status" value="1"/>
</dbReference>